<evidence type="ECO:0000313" key="2">
    <source>
        <dbReference type="EMBL" id="EEF68892.1"/>
    </source>
</evidence>
<accession>B9Y4X9</accession>
<gene>
    <name evidence="2" type="ORF">HOLDEFILI_00860</name>
</gene>
<evidence type="ECO:0000256" key="1">
    <source>
        <dbReference type="SAM" id="Phobius"/>
    </source>
</evidence>
<reference evidence="2 3" key="2">
    <citation type="submission" date="2009-02" db="EMBL/GenBank/DDBJ databases">
        <title>Draft genome sequence of Holdemania filiformis DSM 12042.</title>
        <authorList>
            <person name="Sudarsanam P."/>
            <person name="Ley R."/>
            <person name="Guruge J."/>
            <person name="Turnbaugh P.J."/>
            <person name="Mahowald M."/>
            <person name="Liep D."/>
            <person name="Gordon J."/>
        </authorList>
    </citation>
    <scope>NUCLEOTIDE SEQUENCE [LARGE SCALE GENOMIC DNA]</scope>
    <source>
        <strain evidence="2 3">DSM 12042</strain>
    </source>
</reference>
<dbReference type="Proteomes" id="UP000005950">
    <property type="component" value="Unassembled WGS sequence"/>
</dbReference>
<keyword evidence="1" id="KW-1133">Transmembrane helix</keyword>
<organism evidence="2 3">
    <name type="scientific">Holdemania filiformis DSM 12042</name>
    <dbReference type="NCBI Taxonomy" id="545696"/>
    <lineage>
        <taxon>Bacteria</taxon>
        <taxon>Bacillati</taxon>
        <taxon>Bacillota</taxon>
        <taxon>Erysipelotrichia</taxon>
        <taxon>Erysipelotrichales</taxon>
        <taxon>Erysipelotrichaceae</taxon>
        <taxon>Holdemania</taxon>
    </lineage>
</organism>
<comment type="caution">
    <text evidence="2">The sequence shown here is derived from an EMBL/GenBank/DDBJ whole genome shotgun (WGS) entry which is preliminary data.</text>
</comment>
<evidence type="ECO:0000313" key="3">
    <source>
        <dbReference type="Proteomes" id="UP000005950"/>
    </source>
</evidence>
<dbReference type="EMBL" id="ACCF01000054">
    <property type="protein sequence ID" value="EEF68892.1"/>
    <property type="molecule type" value="Genomic_DNA"/>
</dbReference>
<reference evidence="2 3" key="1">
    <citation type="submission" date="2008-12" db="EMBL/GenBank/DDBJ databases">
        <authorList>
            <person name="Fulton L."/>
            <person name="Clifton S."/>
            <person name="Fulton B."/>
            <person name="Xu J."/>
            <person name="Minx P."/>
            <person name="Pepin K.H."/>
            <person name="Johnson M."/>
            <person name="Bhonagiri V."/>
            <person name="Nash W.E."/>
            <person name="Mardis E.R."/>
            <person name="Wilson R.K."/>
        </authorList>
    </citation>
    <scope>NUCLEOTIDE SEQUENCE [LARGE SCALE GENOMIC DNA]</scope>
    <source>
        <strain evidence="2 3">DSM 12042</strain>
    </source>
</reference>
<protein>
    <submittedName>
        <fullName evidence="2">Uncharacterized protein</fullName>
    </submittedName>
</protein>
<keyword evidence="1" id="KW-0472">Membrane</keyword>
<dbReference type="STRING" id="545696.HOLDEFILI_00860"/>
<dbReference type="HOGENOM" id="CLU_3234580_0_0_9"/>
<keyword evidence="1" id="KW-0812">Transmembrane</keyword>
<feature type="transmembrane region" description="Helical" evidence="1">
    <location>
        <begin position="20"/>
        <end position="40"/>
    </location>
</feature>
<sequence>MEESRKYGKEVDQKWRPALLPGYFLISNLKLICVYCKLTVSIL</sequence>
<proteinExistence type="predicted"/>
<name>B9Y4X9_9FIRM</name>
<dbReference type="AlphaFoldDB" id="B9Y4X9"/>